<keyword evidence="2" id="KW-1133">Transmembrane helix</keyword>
<organism evidence="5 6">
    <name type="scientific">Pagothenia borchgrevinki</name>
    <name type="common">Bald rockcod</name>
    <name type="synonym">Trematomus borchgrevinki</name>
    <dbReference type="NCBI Taxonomy" id="8213"/>
    <lineage>
        <taxon>Eukaryota</taxon>
        <taxon>Metazoa</taxon>
        <taxon>Chordata</taxon>
        <taxon>Craniata</taxon>
        <taxon>Vertebrata</taxon>
        <taxon>Euteleostomi</taxon>
        <taxon>Actinopterygii</taxon>
        <taxon>Neopterygii</taxon>
        <taxon>Teleostei</taxon>
        <taxon>Neoteleostei</taxon>
        <taxon>Acanthomorphata</taxon>
        <taxon>Eupercaria</taxon>
        <taxon>Perciformes</taxon>
        <taxon>Notothenioidei</taxon>
        <taxon>Nototheniidae</taxon>
        <taxon>Pagothenia</taxon>
    </lineage>
</organism>
<dbReference type="PANTHER" id="PTHR37996:SF1">
    <property type="entry name" value="B- AND T-LYMPHOCYTE ATTENUATOR"/>
    <property type="match status" value="1"/>
</dbReference>
<feature type="transmembrane region" description="Helical" evidence="2">
    <location>
        <begin position="180"/>
        <end position="200"/>
    </location>
</feature>
<evidence type="ECO:0000259" key="4">
    <source>
        <dbReference type="PROSITE" id="PS50835"/>
    </source>
</evidence>
<dbReference type="SUPFAM" id="SSF48726">
    <property type="entry name" value="Immunoglobulin"/>
    <property type="match status" value="1"/>
</dbReference>
<keyword evidence="3" id="KW-0732">Signal</keyword>
<name>A0ABD2GRR6_PAGBO</name>
<keyword evidence="2" id="KW-0472">Membrane</keyword>
<dbReference type="InterPro" id="IPR036179">
    <property type="entry name" value="Ig-like_dom_sf"/>
</dbReference>
<feature type="chain" id="PRO_5044812272" description="Ig-like domain-containing protein" evidence="3">
    <location>
        <begin position="31"/>
        <end position="317"/>
    </location>
</feature>
<sequence length="317" mass="34911">MVMNTSGRMDRLPYIHLLICCCFTFVCISGKGNDISSCAVMVRSGATYTTVPQHNVMVSCPVKHCGEPIKVTWCKRDTAIKWDQIKYKENIEITQTDTKDGLISYLTFTRITSQDDGLYRCSLKGYKSEQISHSINVSVSDSNTDIHVHDFDYSADKLPSSASASAAVADAGEDVSWLPYFYICVGIALLVFTLIVLTMLDSYGWKRIMTFHHTKGTALQERSSQMIPNLPSASAPSTFYLHDINYSPAERPPSHPHPSHPPLRTNGEQPAAANTATEGQVSDHAVYAAVKHRSQIPAGEQDAVTKKNAEYAAINVS</sequence>
<feature type="region of interest" description="Disordered" evidence="1">
    <location>
        <begin position="246"/>
        <end position="279"/>
    </location>
</feature>
<evidence type="ECO:0000313" key="5">
    <source>
        <dbReference type="EMBL" id="KAL3056390.1"/>
    </source>
</evidence>
<dbReference type="InterPro" id="IPR039257">
    <property type="entry name" value="BTLA"/>
</dbReference>
<feature type="compositionally biased region" description="Polar residues" evidence="1">
    <location>
        <begin position="266"/>
        <end position="279"/>
    </location>
</feature>
<dbReference type="InterPro" id="IPR013783">
    <property type="entry name" value="Ig-like_fold"/>
</dbReference>
<evidence type="ECO:0000256" key="3">
    <source>
        <dbReference type="SAM" id="SignalP"/>
    </source>
</evidence>
<dbReference type="EMBL" id="JBIYXZ010002076">
    <property type="protein sequence ID" value="KAL3056390.1"/>
    <property type="molecule type" value="Genomic_DNA"/>
</dbReference>
<comment type="caution">
    <text evidence="5">The sequence shown here is derived from an EMBL/GenBank/DDBJ whole genome shotgun (WGS) entry which is preliminary data.</text>
</comment>
<dbReference type="PANTHER" id="PTHR37996">
    <property type="entry name" value="B- AND T-LYMPHOCYTE ATTENUATOR"/>
    <property type="match status" value="1"/>
</dbReference>
<dbReference type="InterPro" id="IPR003599">
    <property type="entry name" value="Ig_sub"/>
</dbReference>
<evidence type="ECO:0000256" key="2">
    <source>
        <dbReference type="SAM" id="Phobius"/>
    </source>
</evidence>
<proteinExistence type="predicted"/>
<feature type="domain" description="Ig-like" evidence="4">
    <location>
        <begin position="13"/>
        <end position="138"/>
    </location>
</feature>
<dbReference type="Gene3D" id="2.60.40.10">
    <property type="entry name" value="Immunoglobulins"/>
    <property type="match status" value="1"/>
</dbReference>
<gene>
    <name evidence="5" type="ORF">OYC64_018971</name>
</gene>
<reference evidence="5 6" key="1">
    <citation type="journal article" date="2022" name="G3 (Bethesda)">
        <title>Evaluating Illumina-, Nanopore-, and PacBio-based genome assembly strategies with the bald notothen, Trematomus borchgrevinki.</title>
        <authorList>
            <person name="Rayamajhi N."/>
            <person name="Cheng C.C."/>
            <person name="Catchen J.M."/>
        </authorList>
    </citation>
    <scope>NUCLEOTIDE SEQUENCE [LARGE SCALE GENOMIC DNA]</scope>
    <source>
        <strain evidence="5">AGRC-2024</strain>
    </source>
</reference>
<protein>
    <recommendedName>
        <fullName evidence="4">Ig-like domain-containing protein</fullName>
    </recommendedName>
</protein>
<dbReference type="SMART" id="SM00409">
    <property type="entry name" value="IG"/>
    <property type="match status" value="1"/>
</dbReference>
<dbReference type="InterPro" id="IPR007110">
    <property type="entry name" value="Ig-like_dom"/>
</dbReference>
<evidence type="ECO:0000256" key="1">
    <source>
        <dbReference type="SAM" id="MobiDB-lite"/>
    </source>
</evidence>
<keyword evidence="2" id="KW-0812">Transmembrane</keyword>
<dbReference type="PROSITE" id="PS50835">
    <property type="entry name" value="IG_LIKE"/>
    <property type="match status" value="1"/>
</dbReference>
<accession>A0ABD2GRR6</accession>
<evidence type="ECO:0000313" key="6">
    <source>
        <dbReference type="Proteomes" id="UP001619887"/>
    </source>
</evidence>
<reference evidence="5 6" key="2">
    <citation type="journal article" date="2024" name="G3 (Bethesda)">
        <title>The genome of the cryopelagic Antarctic bald notothen, Trematomus borchgrevinki.</title>
        <authorList>
            <person name="Rayamajhi N."/>
            <person name="Rivera-Colon A.G."/>
            <person name="Minhas B.F."/>
            <person name="Cheng C.C."/>
            <person name="Catchen J.M."/>
        </authorList>
    </citation>
    <scope>NUCLEOTIDE SEQUENCE [LARGE SCALE GENOMIC DNA]</scope>
    <source>
        <strain evidence="5">AGRC-2024</strain>
    </source>
</reference>
<feature type="signal peptide" evidence="3">
    <location>
        <begin position="1"/>
        <end position="30"/>
    </location>
</feature>
<keyword evidence="6" id="KW-1185">Reference proteome</keyword>
<dbReference type="AlphaFoldDB" id="A0ABD2GRR6"/>
<dbReference type="Proteomes" id="UP001619887">
    <property type="component" value="Unassembled WGS sequence"/>
</dbReference>